<protein>
    <submittedName>
        <fullName evidence="1">Uncharacterized protein</fullName>
    </submittedName>
</protein>
<proteinExistence type="predicted"/>
<gene>
    <name evidence="1" type="ORF">NDU88_005537</name>
</gene>
<sequence>MDLKITDLTVAYSSIRADIDGFRETANDLDQCLTAVEGQVEALPDQEVELRSLWAKITDLEDRSRRDNVRFFGIPNIRKDLISRLFSKPSCPTSLVWSSRHRWSSKEYTGLALHTKQPPTSHVLSSHVFYVMSRPARSFQQPKREARSP</sequence>
<name>A0AAV7QLI5_PLEWA</name>
<dbReference type="AlphaFoldDB" id="A0AAV7QLI5"/>
<accession>A0AAV7QLI5</accession>
<reference evidence="1" key="1">
    <citation type="journal article" date="2022" name="bioRxiv">
        <title>Sequencing and chromosome-scale assembly of the giantPleurodeles waltlgenome.</title>
        <authorList>
            <person name="Brown T."/>
            <person name="Elewa A."/>
            <person name="Iarovenko S."/>
            <person name="Subramanian E."/>
            <person name="Araus A.J."/>
            <person name="Petzold A."/>
            <person name="Susuki M."/>
            <person name="Suzuki K.-i.T."/>
            <person name="Hayashi T."/>
            <person name="Toyoda A."/>
            <person name="Oliveira C."/>
            <person name="Osipova E."/>
            <person name="Leigh N.D."/>
            <person name="Simon A."/>
            <person name="Yun M.H."/>
        </authorList>
    </citation>
    <scope>NUCLEOTIDE SEQUENCE</scope>
    <source>
        <strain evidence="1">20211129_DDA</strain>
        <tissue evidence="1">Liver</tissue>
    </source>
</reference>
<comment type="caution">
    <text evidence="1">The sequence shown here is derived from an EMBL/GenBank/DDBJ whole genome shotgun (WGS) entry which is preliminary data.</text>
</comment>
<evidence type="ECO:0000313" key="2">
    <source>
        <dbReference type="Proteomes" id="UP001066276"/>
    </source>
</evidence>
<evidence type="ECO:0000313" key="1">
    <source>
        <dbReference type="EMBL" id="KAJ1139160.1"/>
    </source>
</evidence>
<dbReference type="EMBL" id="JANPWB010000010">
    <property type="protein sequence ID" value="KAJ1139160.1"/>
    <property type="molecule type" value="Genomic_DNA"/>
</dbReference>
<dbReference type="Proteomes" id="UP001066276">
    <property type="component" value="Chromosome 6"/>
</dbReference>
<keyword evidence="2" id="KW-1185">Reference proteome</keyword>
<organism evidence="1 2">
    <name type="scientific">Pleurodeles waltl</name>
    <name type="common">Iberian ribbed newt</name>
    <dbReference type="NCBI Taxonomy" id="8319"/>
    <lineage>
        <taxon>Eukaryota</taxon>
        <taxon>Metazoa</taxon>
        <taxon>Chordata</taxon>
        <taxon>Craniata</taxon>
        <taxon>Vertebrata</taxon>
        <taxon>Euteleostomi</taxon>
        <taxon>Amphibia</taxon>
        <taxon>Batrachia</taxon>
        <taxon>Caudata</taxon>
        <taxon>Salamandroidea</taxon>
        <taxon>Salamandridae</taxon>
        <taxon>Pleurodelinae</taxon>
        <taxon>Pleurodeles</taxon>
    </lineage>
</organism>